<dbReference type="CDD" id="cd08948">
    <property type="entry name" value="5beta-POR_like_SDR_a"/>
    <property type="match status" value="1"/>
</dbReference>
<reference evidence="3" key="1">
    <citation type="submission" date="2024-02" db="EMBL/GenBank/DDBJ databases">
        <authorList>
            <consortium name="ELIXIR-Norway"/>
            <consortium name="Elixir Norway"/>
        </authorList>
    </citation>
    <scope>NUCLEOTIDE SEQUENCE</scope>
</reference>
<dbReference type="PANTHER" id="PTHR32487">
    <property type="entry name" value="3-OXO-DELTA(4,5)-STEROID 5-BETA-REDUCTASE"/>
    <property type="match status" value="1"/>
</dbReference>
<dbReference type="SUPFAM" id="SSF51735">
    <property type="entry name" value="NAD(P)-binding Rossmann-fold domains"/>
    <property type="match status" value="1"/>
</dbReference>
<feature type="compositionally biased region" description="Basic and acidic residues" evidence="1">
    <location>
        <begin position="10"/>
        <end position="22"/>
    </location>
</feature>
<dbReference type="InterPro" id="IPR055222">
    <property type="entry name" value="PRISE-like_Rossmann-fold"/>
</dbReference>
<keyword evidence="4" id="KW-1185">Reference proteome</keyword>
<dbReference type="EMBL" id="OZ020109">
    <property type="protein sequence ID" value="CAK9261462.1"/>
    <property type="molecule type" value="Genomic_DNA"/>
</dbReference>
<feature type="domain" description="PRISE-like Rossmann-fold" evidence="2">
    <location>
        <begin position="90"/>
        <end position="392"/>
    </location>
</feature>
<dbReference type="Gene3D" id="3.40.50.720">
    <property type="entry name" value="NAD(P)-binding Rossmann-like Domain"/>
    <property type="match status" value="1"/>
</dbReference>
<feature type="region of interest" description="Disordered" evidence="1">
    <location>
        <begin position="1"/>
        <end position="22"/>
    </location>
</feature>
<dbReference type="Proteomes" id="UP001497444">
    <property type="component" value="Chromosome 14"/>
</dbReference>
<proteinExistence type="predicted"/>
<gene>
    <name evidence="3" type="ORF">CSSPJE1EN1_LOCUS6940</name>
</gene>
<evidence type="ECO:0000256" key="1">
    <source>
        <dbReference type="SAM" id="MobiDB-lite"/>
    </source>
</evidence>
<dbReference type="InterPro" id="IPR036291">
    <property type="entry name" value="NAD(P)-bd_dom_sf"/>
</dbReference>
<evidence type="ECO:0000313" key="4">
    <source>
        <dbReference type="Proteomes" id="UP001497444"/>
    </source>
</evidence>
<accession>A0ABP0W7F9</accession>
<sequence length="392" mass="44547">MEEWVQAGGRARERGCSDRHGMDPTPKVALIAGVTGIVGSSLAAQLHDPNAPGGPWKVYGVARRATKPDWLPEPLLYINCNLLDRDETLSKLSPLHDVTHLFYVTWVSRPTEEENCEANGALYHNVLDAILPNAKNFQHIVLQTGNKHYIGPFALAGKIPVPDPPFREDYPRRPCPNFYHTLEDITFETVKQRQQQLTYSIHRPTAIFGFAEGNLMNMVSTLAVYAAICQYENKPLIFPGSKMCWDFMQDASDADLVAEQEIWAASVADPKAKNEAFNSNNGDVFKWKRLWQLLAQEYNVQPEYKGEPFSLQEAMKGKDAVWDKIVKEKGLRPGLKLEDIAHWWYVDLWLGQNNENVSSMNKSRERGFLGWRDSEKSFLSVIHKSRKHKVVP</sequence>
<evidence type="ECO:0000313" key="3">
    <source>
        <dbReference type="EMBL" id="CAK9261462.1"/>
    </source>
</evidence>
<name>A0ABP0W7F9_9BRYO</name>
<organism evidence="3 4">
    <name type="scientific">Sphagnum jensenii</name>
    <dbReference type="NCBI Taxonomy" id="128206"/>
    <lineage>
        <taxon>Eukaryota</taxon>
        <taxon>Viridiplantae</taxon>
        <taxon>Streptophyta</taxon>
        <taxon>Embryophyta</taxon>
        <taxon>Bryophyta</taxon>
        <taxon>Sphagnophytina</taxon>
        <taxon>Sphagnopsida</taxon>
        <taxon>Sphagnales</taxon>
        <taxon>Sphagnaceae</taxon>
        <taxon>Sphagnum</taxon>
    </lineage>
</organism>
<dbReference type="PANTHER" id="PTHR32487:SF0">
    <property type="entry name" value="3-OXO-DELTA(4,5)-STEROID 5-BETA-REDUCTASE"/>
    <property type="match status" value="1"/>
</dbReference>
<protein>
    <recommendedName>
        <fullName evidence="2">PRISE-like Rossmann-fold domain-containing protein</fullName>
    </recommendedName>
</protein>
<evidence type="ECO:0000259" key="2">
    <source>
        <dbReference type="Pfam" id="PF22917"/>
    </source>
</evidence>
<dbReference type="Pfam" id="PF22917">
    <property type="entry name" value="PRISE"/>
    <property type="match status" value="1"/>
</dbReference>